<comment type="caution">
    <text evidence="1">The sequence shown here is derived from an EMBL/GenBank/DDBJ whole genome shotgun (WGS) entry which is preliminary data.</text>
</comment>
<dbReference type="SUPFAM" id="SSF53474">
    <property type="entry name" value="alpha/beta-Hydrolases"/>
    <property type="match status" value="1"/>
</dbReference>
<dbReference type="OrthoDB" id="9767934at2"/>
<reference evidence="2" key="1">
    <citation type="submission" date="2018-09" db="EMBL/GenBank/DDBJ databases">
        <authorList>
            <person name="Zhu H."/>
        </authorList>
    </citation>
    <scope>NUCLEOTIDE SEQUENCE [LARGE SCALE GENOMIC DNA]</scope>
    <source>
        <strain evidence="2">K1R23-30</strain>
    </source>
</reference>
<gene>
    <name evidence="1" type="ORF">D3871_08255</name>
</gene>
<dbReference type="InterPro" id="IPR051321">
    <property type="entry name" value="PHA/PHB_synthase"/>
</dbReference>
<name>A0A3A3GC81_9BURK</name>
<dbReference type="RefSeq" id="WP_119768451.1">
    <property type="nucleotide sequence ID" value="NZ_QYUO01000001.1"/>
</dbReference>
<dbReference type="AlphaFoldDB" id="A0A3A3GC81"/>
<keyword evidence="2" id="KW-1185">Reference proteome</keyword>
<dbReference type="EMBL" id="QYUO01000001">
    <property type="protein sequence ID" value="RJF98499.1"/>
    <property type="molecule type" value="Genomic_DNA"/>
</dbReference>
<dbReference type="PANTHER" id="PTHR36837:SF4">
    <property type="entry name" value="BLR0908 PROTEIN"/>
    <property type="match status" value="1"/>
</dbReference>
<sequence length="362" mass="39482">MQTMSSGLQWWFESMDHARKRRGVAMEQMGYAPVETASDIVLTAPGFRLRHYRGNGTSEHVALIVPAPIKRHYIWDLAPECSVVQRAIDAGLQVYLVEWTEPGAEEASFGLEQYAFELLDQCVAVIRKQHANGSFPRISLFSHSLGGILAAIYTALRPEYVASLVLIEAPLHFPKDQGAFGPLVAFGPKASQVTSIFGRVPGSLLNLASVMASPSTFGSEPYADLMASLDSPVSMRSHFRVQRWMLDEASMSPALFQDVVDQLYRGDAFMQGSLVIAGRAVSPISIVAPVLAVYDPRSRIIPPAAMTGFVKATSSATKRLLTYDGDTGVTLAHVGALVGESAHRRIWPEILQWAVKVDGTTH</sequence>
<protein>
    <submittedName>
        <fullName evidence="1">PHA synthase subunit PhaC</fullName>
    </submittedName>
</protein>
<dbReference type="InterPro" id="IPR029058">
    <property type="entry name" value="AB_hydrolase_fold"/>
</dbReference>
<accession>A0A3A3GC81</accession>
<organism evidence="1 2">
    <name type="scientific">Noviherbaspirillum saxi</name>
    <dbReference type="NCBI Taxonomy" id="2320863"/>
    <lineage>
        <taxon>Bacteria</taxon>
        <taxon>Pseudomonadati</taxon>
        <taxon>Pseudomonadota</taxon>
        <taxon>Betaproteobacteria</taxon>
        <taxon>Burkholderiales</taxon>
        <taxon>Oxalobacteraceae</taxon>
        <taxon>Noviherbaspirillum</taxon>
    </lineage>
</organism>
<evidence type="ECO:0000313" key="2">
    <source>
        <dbReference type="Proteomes" id="UP000265955"/>
    </source>
</evidence>
<dbReference type="Gene3D" id="3.40.50.1820">
    <property type="entry name" value="alpha/beta hydrolase"/>
    <property type="match status" value="1"/>
</dbReference>
<dbReference type="PANTHER" id="PTHR36837">
    <property type="entry name" value="POLY(3-HYDROXYALKANOATE) POLYMERASE SUBUNIT PHAC"/>
    <property type="match status" value="1"/>
</dbReference>
<evidence type="ECO:0000313" key="1">
    <source>
        <dbReference type="EMBL" id="RJF98499.1"/>
    </source>
</evidence>
<dbReference type="Proteomes" id="UP000265955">
    <property type="component" value="Unassembled WGS sequence"/>
</dbReference>
<proteinExistence type="predicted"/>